<evidence type="ECO:0000313" key="3">
    <source>
        <dbReference type="EMBL" id="QQE74487.1"/>
    </source>
</evidence>
<dbReference type="Gene3D" id="1.10.260.40">
    <property type="entry name" value="lambda repressor-like DNA-binding domains"/>
    <property type="match status" value="1"/>
</dbReference>
<dbReference type="PANTHER" id="PTHR46797:SF1">
    <property type="entry name" value="METHYLPHOSPHONATE SYNTHASE"/>
    <property type="match status" value="1"/>
</dbReference>
<reference evidence="4" key="2">
    <citation type="submission" date="2021-04" db="EMBL/GenBank/DDBJ databases">
        <title>Brevibacillus composti FJAT-54423, complete genome.</title>
        <authorList>
            <person name="Tang R."/>
        </authorList>
    </citation>
    <scope>NUCLEOTIDE SEQUENCE</scope>
    <source>
        <strain evidence="4">FJAT-54424</strain>
    </source>
</reference>
<keyword evidence="6" id="KW-1185">Reference proteome</keyword>
<dbReference type="PANTHER" id="PTHR46797">
    <property type="entry name" value="HTH-TYPE TRANSCRIPTIONAL REGULATOR"/>
    <property type="match status" value="1"/>
</dbReference>
<evidence type="ECO:0000313" key="6">
    <source>
        <dbReference type="Proteomes" id="UP000677234"/>
    </source>
</evidence>
<dbReference type="Pfam" id="PF13181">
    <property type="entry name" value="TPR_8"/>
    <property type="match status" value="1"/>
</dbReference>
<dbReference type="InterPro" id="IPR010982">
    <property type="entry name" value="Lambda_DNA-bd_dom_sf"/>
</dbReference>
<evidence type="ECO:0000313" key="4">
    <source>
        <dbReference type="EMBL" id="QUO41569.1"/>
    </source>
</evidence>
<dbReference type="EMBL" id="CP066308">
    <property type="protein sequence ID" value="QQE74487.1"/>
    <property type="molecule type" value="Genomic_DNA"/>
</dbReference>
<evidence type="ECO:0000256" key="1">
    <source>
        <dbReference type="ARBA" id="ARBA00023125"/>
    </source>
</evidence>
<dbReference type="InterPro" id="IPR050807">
    <property type="entry name" value="TransReg_Diox_bact_type"/>
</dbReference>
<evidence type="ECO:0000313" key="5">
    <source>
        <dbReference type="Proteomes" id="UP000595847"/>
    </source>
</evidence>
<dbReference type="RefSeq" id="WP_198828066.1">
    <property type="nucleotide sequence ID" value="NZ_CP066308.1"/>
</dbReference>
<sequence length="416" mass="48362">MTIEGIGELILTYRQRENLSLSELAERTGINKTSLSRIETGETKQPSFDLWKKVAHTLHIPYSEVIGIYLDATERPTTIKLLLEESIILNHPTLMQKAAGKLLETPKIDAYLALDYLLQVTKEIPDRYAKLMLYQVLIDYTRKNGVPYYLGKCIYERYILERDDFTHFEDTYRRGKELSPYIEFLQPTERVDYYYRMGVHAYILEHYGESIEFCGKGIREDQSDNKQRASALISIVNSYLRLGDLIMAGIFLDMYEESKYADFRKKHLRALLLTKKGQHDEAIALYKECLQEAGQEGRITVVSDLLEACLEVQRNDEIRTLIDSESELLSQDILMHPYRIKQAARYYKRKGICLLAIGEIQKGLDSLLASITYYRQIGDLERMIECVGLFLKENHAKSKNDYYENIEKIGNICYSR</sequence>
<dbReference type="CDD" id="cd00093">
    <property type="entry name" value="HTH_XRE"/>
    <property type="match status" value="1"/>
</dbReference>
<feature type="domain" description="HTH cro/C1-type" evidence="2">
    <location>
        <begin position="10"/>
        <end position="65"/>
    </location>
</feature>
<dbReference type="Proteomes" id="UP000677234">
    <property type="component" value="Chromosome"/>
</dbReference>
<dbReference type="Pfam" id="PF01381">
    <property type="entry name" value="HTH_3"/>
    <property type="match status" value="1"/>
</dbReference>
<dbReference type="Gene3D" id="1.25.40.10">
    <property type="entry name" value="Tetratricopeptide repeat domain"/>
    <property type="match status" value="1"/>
</dbReference>
<dbReference type="KEGG" id="bcop:JD108_00155"/>
<dbReference type="AlphaFoldDB" id="A0A7T5EL03"/>
<name>A0A7T5EL03_9BACL</name>
<dbReference type="SUPFAM" id="SSF47413">
    <property type="entry name" value="lambda repressor-like DNA-binding domains"/>
    <property type="match status" value="1"/>
</dbReference>
<dbReference type="InterPro" id="IPR001387">
    <property type="entry name" value="Cro/C1-type_HTH"/>
</dbReference>
<proteinExistence type="predicted"/>
<dbReference type="SMART" id="SM00530">
    <property type="entry name" value="HTH_XRE"/>
    <property type="match status" value="1"/>
</dbReference>
<dbReference type="SMART" id="SM00028">
    <property type="entry name" value="TPR"/>
    <property type="match status" value="3"/>
</dbReference>
<dbReference type="InterPro" id="IPR019734">
    <property type="entry name" value="TPR_rpt"/>
</dbReference>
<reference evidence="3 5" key="1">
    <citation type="submission" date="2020-12" db="EMBL/GenBank/DDBJ databases">
        <title>strain FJAT-54423T represents a novel species of the genus Brevibacillus.</title>
        <authorList>
            <person name="Tang R."/>
        </authorList>
    </citation>
    <scope>NUCLEOTIDE SEQUENCE [LARGE SCALE GENOMIC DNA]</scope>
    <source>
        <strain evidence="3 5">FJAT-54423</strain>
    </source>
</reference>
<dbReference type="Proteomes" id="UP000595847">
    <property type="component" value="Chromosome"/>
</dbReference>
<dbReference type="SUPFAM" id="SSF48452">
    <property type="entry name" value="TPR-like"/>
    <property type="match status" value="1"/>
</dbReference>
<keyword evidence="1" id="KW-0238">DNA-binding</keyword>
<dbReference type="GO" id="GO:0003677">
    <property type="term" value="F:DNA binding"/>
    <property type="evidence" value="ECO:0007669"/>
    <property type="project" value="UniProtKB-KW"/>
</dbReference>
<evidence type="ECO:0000259" key="2">
    <source>
        <dbReference type="PROSITE" id="PS50943"/>
    </source>
</evidence>
<protein>
    <submittedName>
        <fullName evidence="3">Helix-turn-helix transcriptional regulator</fullName>
    </submittedName>
</protein>
<dbReference type="EMBL" id="CP073708">
    <property type="protein sequence ID" value="QUO41569.1"/>
    <property type="molecule type" value="Genomic_DNA"/>
</dbReference>
<dbReference type="GO" id="GO:0003700">
    <property type="term" value="F:DNA-binding transcription factor activity"/>
    <property type="evidence" value="ECO:0007669"/>
    <property type="project" value="TreeGrafter"/>
</dbReference>
<dbReference type="InterPro" id="IPR011990">
    <property type="entry name" value="TPR-like_helical_dom_sf"/>
</dbReference>
<gene>
    <name evidence="3" type="ORF">JD108_00155</name>
    <name evidence="4" type="ORF">KDJ56_00155</name>
</gene>
<dbReference type="GO" id="GO:0005829">
    <property type="term" value="C:cytosol"/>
    <property type="evidence" value="ECO:0007669"/>
    <property type="project" value="TreeGrafter"/>
</dbReference>
<dbReference type="PROSITE" id="PS50943">
    <property type="entry name" value="HTH_CROC1"/>
    <property type="match status" value="1"/>
</dbReference>
<accession>A0A7T5EL03</accession>
<organism evidence="3 5">
    <name type="scientific">Brevibacillus composti</name>
    <dbReference type="NCBI Taxonomy" id="2796470"/>
    <lineage>
        <taxon>Bacteria</taxon>
        <taxon>Bacillati</taxon>
        <taxon>Bacillota</taxon>
        <taxon>Bacilli</taxon>
        <taxon>Bacillales</taxon>
        <taxon>Paenibacillaceae</taxon>
        <taxon>Brevibacillus</taxon>
    </lineage>
</organism>